<dbReference type="Proteomes" id="UP000324832">
    <property type="component" value="Unassembled WGS sequence"/>
</dbReference>
<evidence type="ECO:0000256" key="1">
    <source>
        <dbReference type="SAM" id="Coils"/>
    </source>
</evidence>
<reference evidence="2 3" key="1">
    <citation type="submission" date="2017-07" db="EMBL/GenBank/DDBJ databases">
        <authorList>
            <person name="Talla V."/>
            <person name="Backstrom N."/>
        </authorList>
    </citation>
    <scope>NUCLEOTIDE SEQUENCE [LARGE SCALE GENOMIC DNA]</scope>
</reference>
<evidence type="ECO:0000313" key="2">
    <source>
        <dbReference type="EMBL" id="VVC97217.1"/>
    </source>
</evidence>
<feature type="coiled-coil region" evidence="1">
    <location>
        <begin position="106"/>
        <end position="168"/>
    </location>
</feature>
<organism evidence="2 3">
    <name type="scientific">Leptidea sinapis</name>
    <dbReference type="NCBI Taxonomy" id="189913"/>
    <lineage>
        <taxon>Eukaryota</taxon>
        <taxon>Metazoa</taxon>
        <taxon>Ecdysozoa</taxon>
        <taxon>Arthropoda</taxon>
        <taxon>Hexapoda</taxon>
        <taxon>Insecta</taxon>
        <taxon>Pterygota</taxon>
        <taxon>Neoptera</taxon>
        <taxon>Endopterygota</taxon>
        <taxon>Lepidoptera</taxon>
        <taxon>Glossata</taxon>
        <taxon>Ditrysia</taxon>
        <taxon>Papilionoidea</taxon>
        <taxon>Pieridae</taxon>
        <taxon>Dismorphiinae</taxon>
        <taxon>Leptidea</taxon>
    </lineage>
</organism>
<sequence>MPLECARCSVTIPVIQKRLKCTKCTKLYHNDCVGYSGENKPRTQWVANPLRSRFSSCTPISKTATTSLEATYSTKDIPLDLLNKIEDKVISSIRNELPAIIRDIYASELNEQLQALNESTVLLNNKYEELLKVVNTKSKEIAFLHTENNELKDTVLDLQNRLSKVEQFARQSNVEIVGVPQHRIENTNKIIEKICSVTGFNLSNRDSKKPRNLVCQFPNKFVRDNFLAAVINYNKTHKEKKLSSSLLGISGPVTPVYVNEHLTRTNKILHAETRKRAKSNGTKFQEVHKNVLTNNFMIIILTETWLNNNIFDSEIFDTRYEIYRRDRQSNSFYSNKDGGGALIA</sequence>
<dbReference type="EMBL" id="FZQP02003084">
    <property type="protein sequence ID" value="VVC97217.1"/>
    <property type="molecule type" value="Genomic_DNA"/>
</dbReference>
<evidence type="ECO:0000313" key="3">
    <source>
        <dbReference type="Proteomes" id="UP000324832"/>
    </source>
</evidence>
<proteinExistence type="predicted"/>
<gene>
    <name evidence="2" type="ORF">LSINAPIS_LOCUS8552</name>
</gene>
<protein>
    <recommendedName>
        <fullName evidence="4">Zinc finger PHD-type domain-containing protein</fullName>
    </recommendedName>
</protein>
<keyword evidence="1" id="KW-0175">Coiled coil</keyword>
<accession>A0A5E4QJQ2</accession>
<dbReference type="AlphaFoldDB" id="A0A5E4QJQ2"/>
<name>A0A5E4QJQ2_9NEOP</name>
<keyword evidence="3" id="KW-1185">Reference proteome</keyword>
<evidence type="ECO:0008006" key="4">
    <source>
        <dbReference type="Google" id="ProtNLM"/>
    </source>
</evidence>